<feature type="transmembrane region" description="Helical" evidence="1">
    <location>
        <begin position="21"/>
        <end position="40"/>
    </location>
</feature>
<accession>A0A0B0EJP2</accession>
<sequence length="230" mass="25646">MKQKMKSGTLYNVGFEKSIRRKLIAGLLVVFPVFITFFVIKFLFTMIGGILSPVVIRAIGFFGFSPKSKIDEFIVTSVAFVLTFVAIYSIGVIATNFLGKFIINFFESILHNVPIIKNIYTSSKKLIEIISLPSTQSFKRVVIVDYPRVGMKAFAFVTGSIKTDDGTKLTSLFIPTTPNPTSGFLIYLPEEDISETNLNIEEGMKLIVSGGILVPDRMEVYTNEPIDEDE</sequence>
<gene>
    <name evidence="2" type="ORF">SCABRO_01412</name>
</gene>
<keyword evidence="1" id="KW-0812">Transmembrane</keyword>
<dbReference type="PANTHER" id="PTHR31876:SF26">
    <property type="entry name" value="PROTEIN LIKE COV 2"/>
    <property type="match status" value="1"/>
</dbReference>
<dbReference type="EMBL" id="JRYO01000089">
    <property type="protein sequence ID" value="KHE92804.1"/>
    <property type="molecule type" value="Genomic_DNA"/>
</dbReference>
<keyword evidence="1" id="KW-0472">Membrane</keyword>
<name>A0A0B0EJP2_9BACT</name>
<dbReference type="eggNOG" id="COG2928">
    <property type="taxonomic scope" value="Bacteria"/>
</dbReference>
<evidence type="ECO:0000313" key="2">
    <source>
        <dbReference type="EMBL" id="KHE92804.1"/>
    </source>
</evidence>
<evidence type="ECO:0000313" key="3">
    <source>
        <dbReference type="Proteomes" id="UP000030652"/>
    </source>
</evidence>
<comment type="caution">
    <text evidence="2">The sequence shown here is derived from an EMBL/GenBank/DDBJ whole genome shotgun (WGS) entry which is preliminary data.</text>
</comment>
<feature type="transmembrane region" description="Helical" evidence="1">
    <location>
        <begin position="73"/>
        <end position="98"/>
    </location>
</feature>
<feature type="transmembrane region" description="Helical" evidence="1">
    <location>
        <begin position="46"/>
        <end position="64"/>
    </location>
</feature>
<dbReference type="Proteomes" id="UP000030652">
    <property type="component" value="Unassembled WGS sequence"/>
</dbReference>
<evidence type="ECO:0008006" key="4">
    <source>
        <dbReference type="Google" id="ProtNLM"/>
    </source>
</evidence>
<reference evidence="2 3" key="1">
    <citation type="submission" date="2014-10" db="EMBL/GenBank/DDBJ databases">
        <title>Draft genome of anammox bacterium scalindua brodae, obtained using differential coverage binning of sequence data from two enrichment reactors.</title>
        <authorList>
            <person name="Speth D.R."/>
            <person name="Russ L."/>
            <person name="Kartal B."/>
            <person name="Op den Camp H.J."/>
            <person name="Dutilh B.E."/>
            <person name="Jetten M.S."/>
        </authorList>
    </citation>
    <scope>NUCLEOTIDE SEQUENCE [LARGE SCALE GENOMIC DNA]</scope>
    <source>
        <strain evidence="2">RU1</strain>
    </source>
</reference>
<organism evidence="2 3">
    <name type="scientific">Candidatus Scalindua brodae</name>
    <dbReference type="NCBI Taxonomy" id="237368"/>
    <lineage>
        <taxon>Bacteria</taxon>
        <taxon>Pseudomonadati</taxon>
        <taxon>Planctomycetota</taxon>
        <taxon>Candidatus Brocadiia</taxon>
        <taxon>Candidatus Brocadiales</taxon>
        <taxon>Candidatus Scalinduaceae</taxon>
        <taxon>Candidatus Scalindua</taxon>
    </lineage>
</organism>
<protein>
    <recommendedName>
        <fullName evidence="4">DUF502 domain-containing protein</fullName>
    </recommendedName>
</protein>
<evidence type="ECO:0000256" key="1">
    <source>
        <dbReference type="SAM" id="Phobius"/>
    </source>
</evidence>
<dbReference type="AlphaFoldDB" id="A0A0B0EJP2"/>
<dbReference type="Pfam" id="PF04367">
    <property type="entry name" value="DUF502"/>
    <property type="match status" value="1"/>
</dbReference>
<proteinExistence type="predicted"/>
<dbReference type="InterPro" id="IPR007462">
    <property type="entry name" value="COV1-like"/>
</dbReference>
<dbReference type="PANTHER" id="PTHR31876">
    <property type="entry name" value="COV-LIKE PROTEIN 1"/>
    <property type="match status" value="1"/>
</dbReference>
<keyword evidence="1" id="KW-1133">Transmembrane helix</keyword>